<dbReference type="OMA" id="IKGVAPF"/>
<dbReference type="GO" id="GO:0006303">
    <property type="term" value="P:double-strand break repair via nonhomologous end joining"/>
    <property type="evidence" value="ECO:0007669"/>
    <property type="project" value="TreeGrafter"/>
</dbReference>
<feature type="compositionally biased region" description="Basic and acidic residues" evidence="8">
    <location>
        <begin position="610"/>
        <end position="644"/>
    </location>
</feature>
<evidence type="ECO:0000256" key="3">
    <source>
        <dbReference type="ARBA" id="ARBA00023125"/>
    </source>
</evidence>
<keyword evidence="5" id="KW-0539">Nucleus</keyword>
<evidence type="ECO:0000313" key="11">
    <source>
        <dbReference type="EMBL" id="EFR03079.1"/>
    </source>
</evidence>
<dbReference type="InterPro" id="IPR015381">
    <property type="entry name" value="XLF-like_N"/>
</dbReference>
<dbReference type="Proteomes" id="UP000002669">
    <property type="component" value="Unassembled WGS sequence"/>
</dbReference>
<keyword evidence="12" id="KW-1185">Reference proteome</keyword>
<feature type="compositionally biased region" description="Polar residues" evidence="8">
    <location>
        <begin position="431"/>
        <end position="458"/>
    </location>
</feature>
<evidence type="ECO:0000259" key="10">
    <source>
        <dbReference type="Pfam" id="PF21928"/>
    </source>
</evidence>
<dbReference type="STRING" id="535722.E4V0E2"/>
<dbReference type="PANTHER" id="PTHR32235:SF1">
    <property type="entry name" value="NON-HOMOLOGOUS END-JOINING FACTOR 1"/>
    <property type="match status" value="1"/>
</dbReference>
<evidence type="ECO:0000256" key="8">
    <source>
        <dbReference type="SAM" id="MobiDB-lite"/>
    </source>
</evidence>
<dbReference type="InterPro" id="IPR038051">
    <property type="entry name" value="XRCC4-like_N_sf"/>
</dbReference>
<proteinExistence type="inferred from homology"/>
<feature type="compositionally biased region" description="Basic and acidic residues" evidence="8">
    <location>
        <begin position="265"/>
        <end position="295"/>
    </location>
</feature>
<dbReference type="RefSeq" id="XP_003171533.1">
    <property type="nucleotide sequence ID" value="XM_003171485.1"/>
</dbReference>
<evidence type="ECO:0000256" key="1">
    <source>
        <dbReference type="ARBA" id="ARBA00004123"/>
    </source>
</evidence>
<feature type="compositionally biased region" description="Acidic residues" evidence="8">
    <location>
        <begin position="414"/>
        <end position="423"/>
    </location>
</feature>
<evidence type="ECO:0000256" key="4">
    <source>
        <dbReference type="ARBA" id="ARBA00023204"/>
    </source>
</evidence>
<comment type="subcellular location">
    <subcellularLocation>
        <location evidence="1">Nucleus</location>
    </subcellularLocation>
</comment>
<dbReference type="VEuPathDB" id="FungiDB:MGYG_06076"/>
<feature type="region of interest" description="Disordered" evidence="8">
    <location>
        <begin position="256"/>
        <end position="654"/>
    </location>
</feature>
<dbReference type="EMBL" id="DS989826">
    <property type="protein sequence ID" value="EFR03079.1"/>
    <property type="molecule type" value="Genomic_DNA"/>
</dbReference>
<evidence type="ECO:0000256" key="5">
    <source>
        <dbReference type="ARBA" id="ARBA00023242"/>
    </source>
</evidence>
<dbReference type="Gene3D" id="2.170.210.10">
    <property type="entry name" value="DNA double-strand break repair and VJ recombination XRCC4, N-terminal"/>
    <property type="match status" value="1"/>
</dbReference>
<sequence length="654" mass="72298">MARNWERLPVHSSSYPPLLFSYEPSSDGYELFLTDLGHVWSESLSHKQIINRAVKEDTSIDPSQDEDQYSVLLQKINDALHGSKETSLCLSGHSTGSSLKLSTTTKLPKPLEPLKWTLNLSKCSPSALTRHMLVPTLQSWLGLEDSQQSLCELLEEKDKIIGKLFDKIESSGLDLSTVFPGMANIRQGQKRGSLFSHASRLVKGLSPFDKSSWEAVHYRRVSEKFGSNSIRKHLYDDDLFDVRNMELIESEWWNRPISSRGSNHTGKEVPHDIKRQPKNNENESDDEFQRQETPPRLKGTSIKPSSTITGHPSSTQHGNKHKRSSQESGSLKDTGSMENMKTETPSIIDYSNPEPTPRQEIKPKALGNIGGKKPKSLTRQQGLDPATLDADKAVNKPTESSMEDQATPLATESGESDDNDDDVNDKRVSRTTRQALHQQNHSGSQRTNTTTQIAQRESQAALRTRSGLGRIGGKKQKEPLDLNPGGEEAASAASSRDKTDSPEAGEEDGGRYNITSKQEEPDLSHGHKEQSTTSSKSCKRSGKLGTIGGVKASHKSAMTNVQGRNASNTEISQDSEDGGHHDTNKLIGKEGDPTNPSLSLPSMSSTTGEPKAESNQVKEESPEERADRKRQELRRQLETADKGQSKPAKKKRRF</sequence>
<dbReference type="GO" id="GO:0032807">
    <property type="term" value="C:DNA ligase IV complex"/>
    <property type="evidence" value="ECO:0007669"/>
    <property type="project" value="TreeGrafter"/>
</dbReference>
<dbReference type="Pfam" id="PF09302">
    <property type="entry name" value="XLF"/>
    <property type="match status" value="1"/>
</dbReference>
<name>E4V0E2_ARTGP</name>
<dbReference type="InParanoid" id="E4V0E2"/>
<feature type="domain" description="XLF-like N-terminal" evidence="9">
    <location>
        <begin position="5"/>
        <end position="122"/>
    </location>
</feature>
<dbReference type="AlphaFoldDB" id="E4V0E2"/>
<reference evidence="12" key="1">
    <citation type="journal article" date="2012" name="MBio">
        <title>Comparative genome analysis of Trichophyton rubrum and related dermatophytes reveals candidate genes involved in infection.</title>
        <authorList>
            <person name="Martinez D.A."/>
            <person name="Oliver B.G."/>
            <person name="Graeser Y."/>
            <person name="Goldberg J.M."/>
            <person name="Li W."/>
            <person name="Martinez-Rossi N.M."/>
            <person name="Monod M."/>
            <person name="Shelest E."/>
            <person name="Barton R.C."/>
            <person name="Birch E."/>
            <person name="Brakhage A.A."/>
            <person name="Chen Z."/>
            <person name="Gurr S.J."/>
            <person name="Heiman D."/>
            <person name="Heitman J."/>
            <person name="Kosti I."/>
            <person name="Rossi A."/>
            <person name="Saif S."/>
            <person name="Samalova M."/>
            <person name="Saunders C.W."/>
            <person name="Shea T."/>
            <person name="Summerbell R.C."/>
            <person name="Xu J."/>
            <person name="Young S."/>
            <person name="Zeng Q."/>
            <person name="Birren B.W."/>
            <person name="Cuomo C.A."/>
            <person name="White T.C."/>
        </authorList>
    </citation>
    <scope>NUCLEOTIDE SEQUENCE [LARGE SCALE GENOMIC DNA]</scope>
    <source>
        <strain evidence="12">ATCC MYA-4604 / CBS 118893</strain>
    </source>
</reference>
<feature type="compositionally biased region" description="Basic and acidic residues" evidence="8">
    <location>
        <begin position="517"/>
        <end position="530"/>
    </location>
</feature>
<dbReference type="InterPro" id="IPR053829">
    <property type="entry name" value="XLF-like_CC"/>
</dbReference>
<evidence type="ECO:0000256" key="2">
    <source>
        <dbReference type="ARBA" id="ARBA00022763"/>
    </source>
</evidence>
<feature type="compositionally biased region" description="Basic and acidic residues" evidence="8">
    <location>
        <begin position="577"/>
        <end position="592"/>
    </location>
</feature>
<comment type="similarity">
    <text evidence="6">Belongs to the XRCC4-XLF family. XLF subfamily.</text>
</comment>
<dbReference type="Pfam" id="PF21928">
    <property type="entry name" value="XLF_CC"/>
    <property type="match status" value="1"/>
</dbReference>
<feature type="compositionally biased region" description="Polar residues" evidence="8">
    <location>
        <begin position="556"/>
        <end position="572"/>
    </location>
</feature>
<feature type="compositionally biased region" description="Polar residues" evidence="8">
    <location>
        <begin position="302"/>
        <end position="317"/>
    </location>
</feature>
<accession>E4V0E2</accession>
<gene>
    <name evidence="11" type="ORF">MGYG_06076</name>
</gene>
<dbReference type="eggNOG" id="ENOG502SCQK">
    <property type="taxonomic scope" value="Eukaryota"/>
</dbReference>
<dbReference type="OrthoDB" id="2155935at2759"/>
<dbReference type="PANTHER" id="PTHR32235">
    <property type="entry name" value="NON-HOMOLOGOUS END-JOINING FACTOR 1"/>
    <property type="match status" value="1"/>
</dbReference>
<evidence type="ECO:0000313" key="12">
    <source>
        <dbReference type="Proteomes" id="UP000002669"/>
    </source>
</evidence>
<feature type="compositionally biased region" description="Polar residues" evidence="8">
    <location>
        <begin position="326"/>
        <end position="345"/>
    </location>
</feature>
<feature type="compositionally biased region" description="Polar residues" evidence="8">
    <location>
        <begin position="397"/>
        <end position="410"/>
    </location>
</feature>
<dbReference type="HOGENOM" id="CLU_022898_0_0_1"/>
<evidence type="ECO:0000256" key="6">
    <source>
        <dbReference type="ARBA" id="ARBA00025747"/>
    </source>
</evidence>
<evidence type="ECO:0000256" key="7">
    <source>
        <dbReference type="ARBA" id="ARBA00044529"/>
    </source>
</evidence>
<keyword evidence="4" id="KW-0234">DNA repair</keyword>
<organism evidence="12">
    <name type="scientific">Arthroderma gypseum (strain ATCC MYA-4604 / CBS 118893)</name>
    <name type="common">Microsporum gypseum</name>
    <dbReference type="NCBI Taxonomy" id="535722"/>
    <lineage>
        <taxon>Eukaryota</taxon>
        <taxon>Fungi</taxon>
        <taxon>Dikarya</taxon>
        <taxon>Ascomycota</taxon>
        <taxon>Pezizomycotina</taxon>
        <taxon>Eurotiomycetes</taxon>
        <taxon>Eurotiomycetidae</taxon>
        <taxon>Onygenales</taxon>
        <taxon>Arthrodermataceae</taxon>
        <taxon>Nannizzia</taxon>
    </lineage>
</organism>
<feature type="domain" description="XLF-like coiled-coil region" evidence="10">
    <location>
        <begin position="124"/>
        <end position="176"/>
    </location>
</feature>
<dbReference type="GeneID" id="10026785"/>
<dbReference type="CDD" id="cd22285">
    <property type="entry name" value="HD_XLF_N"/>
    <property type="match status" value="1"/>
</dbReference>
<dbReference type="GO" id="GO:0045027">
    <property type="term" value="F:DNA end binding"/>
    <property type="evidence" value="ECO:0007669"/>
    <property type="project" value="TreeGrafter"/>
</dbReference>
<evidence type="ECO:0000259" key="9">
    <source>
        <dbReference type="Pfam" id="PF09302"/>
    </source>
</evidence>
<dbReference type="InterPro" id="IPR052287">
    <property type="entry name" value="NHEJ_factor"/>
</dbReference>
<feature type="compositionally biased region" description="Low complexity" evidence="8">
    <location>
        <begin position="593"/>
        <end position="607"/>
    </location>
</feature>
<keyword evidence="3" id="KW-0238">DNA-binding</keyword>
<protein>
    <recommendedName>
        <fullName evidence="7">Non-homologous end-joining factor 1</fullName>
    </recommendedName>
</protein>
<keyword evidence="2" id="KW-0227">DNA damage</keyword>